<dbReference type="InterPro" id="IPR001926">
    <property type="entry name" value="TrpB-like_PALP"/>
</dbReference>
<organism evidence="2 3">
    <name type="scientific">Triparma columacea</name>
    <dbReference type="NCBI Taxonomy" id="722753"/>
    <lineage>
        <taxon>Eukaryota</taxon>
        <taxon>Sar</taxon>
        <taxon>Stramenopiles</taxon>
        <taxon>Ochrophyta</taxon>
        <taxon>Bolidophyceae</taxon>
        <taxon>Parmales</taxon>
        <taxon>Triparmaceae</taxon>
        <taxon>Triparma</taxon>
    </lineage>
</organism>
<dbReference type="Proteomes" id="UP001165065">
    <property type="component" value="Unassembled WGS sequence"/>
</dbReference>
<keyword evidence="3" id="KW-1185">Reference proteome</keyword>
<proteinExistence type="predicted"/>
<dbReference type="SUPFAM" id="SSF53686">
    <property type="entry name" value="Tryptophan synthase beta subunit-like PLP-dependent enzymes"/>
    <property type="match status" value="1"/>
</dbReference>
<dbReference type="OrthoDB" id="10259545at2759"/>
<dbReference type="InterPro" id="IPR036052">
    <property type="entry name" value="TrpB-like_PALP_sf"/>
</dbReference>
<feature type="domain" description="Tryptophan synthase beta chain-like PALP" evidence="1">
    <location>
        <begin position="12"/>
        <end position="325"/>
    </location>
</feature>
<accession>A0A9W7GG40</accession>
<dbReference type="AlphaFoldDB" id="A0A9W7GG40"/>
<comment type="caution">
    <text evidence="2">The sequence shown here is derived from an EMBL/GenBank/DDBJ whole genome shotgun (WGS) entry which is preliminary data.</text>
</comment>
<evidence type="ECO:0000313" key="2">
    <source>
        <dbReference type="EMBL" id="GMI44797.1"/>
    </source>
</evidence>
<sequence>MRPHGLATSVVDAIGNTPLVQLKNILPHVGLPPTTRLFAKLDNLNPGGSKKDRVAKQIVLDGYESGELVAGQPIVELTSGNTGTGLAIVSAALNHEFIAVMSAGNSIERARQMRALGAEVVLVPQAPGNVDGQVSGKDLELVREVTESLTQERNCFRADQFRLKGSWRAHYNSTGPEIWEATGGDIGTFVDFVGSGGTLIGCGKYFKEVKKGFKCYAVEPLGNEVLKRGSGGKLGVGKGGHRIQGGGYEMTFDELELFKDVDVGELVDGFISISDKEAVDAARLLAKKEGIFGGFSAGANLSAAAKVIMEGKVEGEEGVAFMVCDNGLKYLSTDLYL</sequence>
<dbReference type="PANTHER" id="PTHR10314">
    <property type="entry name" value="CYSTATHIONINE BETA-SYNTHASE"/>
    <property type="match status" value="1"/>
</dbReference>
<evidence type="ECO:0000259" key="1">
    <source>
        <dbReference type="Pfam" id="PF00291"/>
    </source>
</evidence>
<gene>
    <name evidence="2" type="ORF">TrCOL_g8932</name>
</gene>
<name>A0A9W7GG40_9STRA</name>
<dbReference type="Pfam" id="PF00291">
    <property type="entry name" value="PALP"/>
    <property type="match status" value="1"/>
</dbReference>
<dbReference type="EMBL" id="BRYA01000226">
    <property type="protein sequence ID" value="GMI44797.1"/>
    <property type="molecule type" value="Genomic_DNA"/>
</dbReference>
<dbReference type="CDD" id="cd01561">
    <property type="entry name" value="CBS_like"/>
    <property type="match status" value="1"/>
</dbReference>
<dbReference type="InterPro" id="IPR050214">
    <property type="entry name" value="Cys_Synth/Cystath_Beta-Synth"/>
</dbReference>
<dbReference type="Gene3D" id="3.40.50.1100">
    <property type="match status" value="2"/>
</dbReference>
<evidence type="ECO:0000313" key="3">
    <source>
        <dbReference type="Proteomes" id="UP001165065"/>
    </source>
</evidence>
<protein>
    <recommendedName>
        <fullName evidence="1">Tryptophan synthase beta chain-like PALP domain-containing protein</fullName>
    </recommendedName>
</protein>
<reference evidence="3" key="1">
    <citation type="journal article" date="2023" name="Commun. Biol.">
        <title>Genome analysis of Parmales, the sister group of diatoms, reveals the evolutionary specialization of diatoms from phago-mixotrophs to photoautotrophs.</title>
        <authorList>
            <person name="Ban H."/>
            <person name="Sato S."/>
            <person name="Yoshikawa S."/>
            <person name="Yamada K."/>
            <person name="Nakamura Y."/>
            <person name="Ichinomiya M."/>
            <person name="Sato N."/>
            <person name="Blanc-Mathieu R."/>
            <person name="Endo H."/>
            <person name="Kuwata A."/>
            <person name="Ogata H."/>
        </authorList>
    </citation>
    <scope>NUCLEOTIDE SEQUENCE [LARGE SCALE GENOMIC DNA]</scope>
</reference>